<feature type="compositionally biased region" description="Basic and acidic residues" evidence="1">
    <location>
        <begin position="419"/>
        <end position="436"/>
    </location>
</feature>
<protein>
    <submittedName>
        <fullName evidence="2">Uncharacterized protein</fullName>
    </submittedName>
</protein>
<feature type="compositionally biased region" description="Polar residues" evidence="1">
    <location>
        <begin position="23"/>
        <end position="37"/>
    </location>
</feature>
<reference evidence="2 3" key="1">
    <citation type="submission" date="2017-11" db="EMBL/GenBank/DDBJ databases">
        <title>De novo assembly and phasing of dikaryotic genomes from two isolates of Puccinia coronata f. sp. avenae, the causal agent of oat crown rust.</title>
        <authorList>
            <person name="Miller M.E."/>
            <person name="Zhang Y."/>
            <person name="Omidvar V."/>
            <person name="Sperschneider J."/>
            <person name="Schwessinger B."/>
            <person name="Raley C."/>
            <person name="Palmer J.M."/>
            <person name="Garnica D."/>
            <person name="Upadhyaya N."/>
            <person name="Rathjen J."/>
            <person name="Taylor J.M."/>
            <person name="Park R.F."/>
            <person name="Dodds P.N."/>
            <person name="Hirsch C.D."/>
            <person name="Kianian S.F."/>
            <person name="Figueroa M."/>
        </authorList>
    </citation>
    <scope>NUCLEOTIDE SEQUENCE [LARGE SCALE GENOMIC DNA]</scope>
    <source>
        <strain evidence="2">12NC29</strain>
    </source>
</reference>
<feature type="compositionally biased region" description="Low complexity" evidence="1">
    <location>
        <begin position="38"/>
        <end position="54"/>
    </location>
</feature>
<dbReference type="STRING" id="200324.A0A2N5T7C5"/>
<organism evidence="2 3">
    <name type="scientific">Puccinia coronata f. sp. avenae</name>
    <dbReference type="NCBI Taxonomy" id="200324"/>
    <lineage>
        <taxon>Eukaryota</taxon>
        <taxon>Fungi</taxon>
        <taxon>Dikarya</taxon>
        <taxon>Basidiomycota</taxon>
        <taxon>Pucciniomycotina</taxon>
        <taxon>Pucciniomycetes</taxon>
        <taxon>Pucciniales</taxon>
        <taxon>Pucciniaceae</taxon>
        <taxon>Puccinia</taxon>
    </lineage>
</organism>
<dbReference type="OrthoDB" id="2496664at2759"/>
<sequence length="453" mass="51335">MGTRFNQPTHQMPSTKKRLMNSLPANQAPGNNSSATASVLPVSSVSQPQLSNQPPCRPTKILKKEVQPSTREIIVIDEETSTPSHEGDFADMTDTIMDPEEVANVGETAVTEGKVNSAICQDDLTTSEYPSSNALDKADRERLWKCAMDADLKGDVAASDMFYRLLRVGTRPVKLPATLTRPAPAKPEPPIAEIKRVPVPRVPERILTSATSPDSSTPLREKSIDLQMKGEQSIVEGDLLFVKNSVTSHTNLGFSPFFEKNIQELKAPLPLTIFDQRWQEATLTCHIHKRPRLDSVNRYTGHTYPNEWSQSYASWTKNHRSFYITLRDVYDLKEFAARMRKHKENVDQLLSVHGFLPAFRYDLLMRADTFSRRVSVNGVATPPDISQFRKDFWDMSYALSRKLNEFHFEDNPYRKGEARWSWDPMTGDRKGPKESLRSMVPDLYPDPNATPRQ</sequence>
<proteinExistence type="predicted"/>
<accession>A0A2N5T7C5</accession>
<keyword evidence="3" id="KW-1185">Reference proteome</keyword>
<evidence type="ECO:0000313" key="3">
    <source>
        <dbReference type="Proteomes" id="UP000235388"/>
    </source>
</evidence>
<feature type="compositionally biased region" description="Polar residues" evidence="1">
    <location>
        <begin position="1"/>
        <end position="14"/>
    </location>
</feature>
<feature type="region of interest" description="Disordered" evidence="1">
    <location>
        <begin position="419"/>
        <end position="453"/>
    </location>
</feature>
<feature type="region of interest" description="Disordered" evidence="1">
    <location>
        <begin position="1"/>
        <end position="58"/>
    </location>
</feature>
<dbReference type="EMBL" id="PGCJ01000784">
    <property type="protein sequence ID" value="PLW21360.1"/>
    <property type="molecule type" value="Genomic_DNA"/>
</dbReference>
<evidence type="ECO:0000256" key="1">
    <source>
        <dbReference type="SAM" id="MobiDB-lite"/>
    </source>
</evidence>
<dbReference type="Proteomes" id="UP000235388">
    <property type="component" value="Unassembled WGS sequence"/>
</dbReference>
<name>A0A2N5T7C5_9BASI</name>
<evidence type="ECO:0000313" key="2">
    <source>
        <dbReference type="EMBL" id="PLW21360.1"/>
    </source>
</evidence>
<gene>
    <name evidence="2" type="ORF">PCANC_03796</name>
</gene>
<dbReference type="AlphaFoldDB" id="A0A2N5T7C5"/>
<comment type="caution">
    <text evidence="2">The sequence shown here is derived from an EMBL/GenBank/DDBJ whole genome shotgun (WGS) entry which is preliminary data.</text>
</comment>